<dbReference type="Gene3D" id="2.160.20.80">
    <property type="entry name" value="E3 ubiquitin-protein ligase SopA"/>
    <property type="match status" value="1"/>
</dbReference>
<protein>
    <submittedName>
        <fullName evidence="2">Uncharacterized protein YjbI, contains pentapeptide repeats</fullName>
    </submittedName>
</protein>
<evidence type="ECO:0000313" key="2">
    <source>
        <dbReference type="EMBL" id="SHG84642.1"/>
    </source>
</evidence>
<evidence type="ECO:0000313" key="3">
    <source>
        <dbReference type="Proteomes" id="UP000243255"/>
    </source>
</evidence>
<evidence type="ECO:0000256" key="1">
    <source>
        <dbReference type="SAM" id="Phobius"/>
    </source>
</evidence>
<dbReference type="OrthoDB" id="268207at2"/>
<dbReference type="STRING" id="1121321.SAMN04488530_10910"/>
<keyword evidence="1" id="KW-0472">Membrane</keyword>
<keyword evidence="3" id="KW-1185">Reference proteome</keyword>
<feature type="transmembrane region" description="Helical" evidence="1">
    <location>
        <begin position="369"/>
        <end position="390"/>
    </location>
</feature>
<keyword evidence="1" id="KW-1133">Transmembrane helix</keyword>
<accession>A0A1M5N5C9</accession>
<feature type="transmembrane region" description="Helical" evidence="1">
    <location>
        <begin position="296"/>
        <end position="317"/>
    </location>
</feature>
<sequence>MPYINFKEENTVTRKQIEIRKKNNTKLYIELMKNRYNLEGYTPSKKYSYLDVVDAEIGKKGVLDENNFYEIKNEDIVCSKFTNCKFNNVKFTHCRFVACIFEGCSFGAGGVVFENCIMIKEDSEKLPSLNRKDNLSCEFNDCNIYAKFLGSDISFCMFNNCSIKDTYFEESSMRNVIIADSYLKMITVEDSDFCGLKVINTYIENMEFNDKNCTKFDEKTYFDKIPIKTKTREEYEGIYMIYQAIADKFKENSLNNNFGEYYYLCKCTQRKCVPFFQKILSGIYFITCGYGERPEYALLSSISIIIIFAVLYLFSGIDINNEIVMYNFKTIGNLNIGRLLRDLNETINLSVGMFGGVGFNTAKPTESSYMLSNIEMLIGILMMGVGIGTLTRKIVR</sequence>
<name>A0A1M5N5C9_9FIRM</name>
<dbReference type="EMBL" id="FQWX01000009">
    <property type="protein sequence ID" value="SHG84642.1"/>
    <property type="molecule type" value="Genomic_DNA"/>
</dbReference>
<reference evidence="3" key="1">
    <citation type="submission" date="2016-11" db="EMBL/GenBank/DDBJ databases">
        <authorList>
            <person name="Varghese N."/>
            <person name="Submissions S."/>
        </authorList>
    </citation>
    <scope>NUCLEOTIDE SEQUENCE [LARGE SCALE GENOMIC DNA]</scope>
    <source>
        <strain evidence="3">DSM 2635</strain>
    </source>
</reference>
<proteinExistence type="predicted"/>
<dbReference type="Proteomes" id="UP000243255">
    <property type="component" value="Unassembled WGS sequence"/>
</dbReference>
<gene>
    <name evidence="2" type="ORF">SAMN04488530_10910</name>
</gene>
<dbReference type="SUPFAM" id="SSF141571">
    <property type="entry name" value="Pentapeptide repeat-like"/>
    <property type="match status" value="1"/>
</dbReference>
<organism evidence="2 3">
    <name type="scientific">Asaccharospora irregularis DSM 2635</name>
    <dbReference type="NCBI Taxonomy" id="1121321"/>
    <lineage>
        <taxon>Bacteria</taxon>
        <taxon>Bacillati</taxon>
        <taxon>Bacillota</taxon>
        <taxon>Clostridia</taxon>
        <taxon>Peptostreptococcales</taxon>
        <taxon>Peptostreptococcaceae</taxon>
        <taxon>Asaccharospora</taxon>
    </lineage>
</organism>
<dbReference type="AlphaFoldDB" id="A0A1M5N5C9"/>
<keyword evidence="1" id="KW-0812">Transmembrane</keyword>
<dbReference type="RefSeq" id="WP_073125103.1">
    <property type="nucleotide sequence ID" value="NZ_BAABCH010000102.1"/>
</dbReference>